<keyword evidence="4" id="KW-0444">Lipid biosynthesis</keyword>
<comment type="catalytic activity">
    <reaction evidence="4">
        <text>a 1-acyl-sn-glycero-3-phosphate + an acyl-CoA = a 1,2-diacyl-sn-glycero-3-phosphate + CoA</text>
        <dbReference type="Rhea" id="RHEA:19709"/>
        <dbReference type="ChEBI" id="CHEBI:57287"/>
        <dbReference type="ChEBI" id="CHEBI:57970"/>
        <dbReference type="ChEBI" id="CHEBI:58342"/>
        <dbReference type="ChEBI" id="CHEBI:58608"/>
        <dbReference type="EC" id="2.3.1.51"/>
    </reaction>
</comment>
<keyword evidence="2 4" id="KW-0808">Transferase</keyword>
<dbReference type="OrthoDB" id="9803035at2"/>
<dbReference type="NCBIfam" id="TIGR00530">
    <property type="entry name" value="AGP_acyltrn"/>
    <property type="match status" value="1"/>
</dbReference>
<dbReference type="PANTHER" id="PTHR10434">
    <property type="entry name" value="1-ACYL-SN-GLYCEROL-3-PHOSPHATE ACYLTRANSFERASE"/>
    <property type="match status" value="1"/>
</dbReference>
<dbReference type="InterPro" id="IPR004552">
    <property type="entry name" value="AGP_acyltrans"/>
</dbReference>
<sequence>MNKLSLRTVLQVSLQLLYKFLFRVEVQGHKNIPELGAVLICSNHTSNLDPPLIGCFLKRKVYFMAKEELFKYDFIGSIIMQLGAFPVKRGTSDIGAYKSALKVLKKGDVLGIFPEGKNIKTGKLGVFHQGAATFAIKTKTVIIPTAIVGKYRPFSKVILKFGKPINPREFDNSTMLTKQLKTEVEKLRF</sequence>
<evidence type="ECO:0000259" key="5">
    <source>
        <dbReference type="SMART" id="SM00563"/>
    </source>
</evidence>
<dbReference type="InterPro" id="IPR002123">
    <property type="entry name" value="Plipid/glycerol_acylTrfase"/>
</dbReference>
<accession>A0A1E5LBW4</accession>
<feature type="domain" description="Phospholipid/glycerol acyltransferase" evidence="5">
    <location>
        <begin position="38"/>
        <end position="150"/>
    </location>
</feature>
<keyword evidence="7" id="KW-1185">Reference proteome</keyword>
<comment type="caution">
    <text evidence="6">The sequence shown here is derived from an EMBL/GenBank/DDBJ whole genome shotgun (WGS) entry which is preliminary data.</text>
</comment>
<evidence type="ECO:0000256" key="1">
    <source>
        <dbReference type="ARBA" id="ARBA00008655"/>
    </source>
</evidence>
<dbReference type="Proteomes" id="UP000095209">
    <property type="component" value="Unassembled WGS sequence"/>
</dbReference>
<dbReference type="RefSeq" id="WP_069718312.1">
    <property type="nucleotide sequence ID" value="NZ_MJEH01000055.1"/>
</dbReference>
<dbReference type="PANTHER" id="PTHR10434:SF11">
    <property type="entry name" value="1-ACYL-SN-GLYCEROL-3-PHOSPHATE ACYLTRANSFERASE"/>
    <property type="match status" value="1"/>
</dbReference>
<dbReference type="SMART" id="SM00563">
    <property type="entry name" value="PlsC"/>
    <property type="match status" value="1"/>
</dbReference>
<protein>
    <recommendedName>
        <fullName evidence="4">1-acyl-sn-glycerol-3-phosphate acyltransferase</fullName>
        <ecNumber evidence="4">2.3.1.51</ecNumber>
    </recommendedName>
</protein>
<gene>
    <name evidence="6" type="ORF">BFG57_04155</name>
</gene>
<evidence type="ECO:0000256" key="4">
    <source>
        <dbReference type="RuleBase" id="RU361267"/>
    </source>
</evidence>
<comment type="domain">
    <text evidence="4">The HXXXXD motif is essential for acyltransferase activity and may constitute the binding site for the phosphate moiety of the glycerol-3-phosphate.</text>
</comment>
<evidence type="ECO:0000313" key="6">
    <source>
        <dbReference type="EMBL" id="OEH91575.1"/>
    </source>
</evidence>
<dbReference type="GO" id="GO:0016020">
    <property type="term" value="C:membrane"/>
    <property type="evidence" value="ECO:0007669"/>
    <property type="project" value="InterPro"/>
</dbReference>
<dbReference type="EC" id="2.3.1.51" evidence="4"/>
<dbReference type="GO" id="GO:0006654">
    <property type="term" value="P:phosphatidic acid biosynthetic process"/>
    <property type="evidence" value="ECO:0007669"/>
    <property type="project" value="TreeGrafter"/>
</dbReference>
<keyword evidence="3 4" id="KW-0012">Acyltransferase</keyword>
<comment type="similarity">
    <text evidence="1 4">Belongs to the 1-acyl-sn-glycerol-3-phosphate acyltransferase family.</text>
</comment>
<organism evidence="6 7">
    <name type="scientific">Bacillus solimangrovi</name>
    <dbReference type="NCBI Taxonomy" id="1305675"/>
    <lineage>
        <taxon>Bacteria</taxon>
        <taxon>Bacillati</taxon>
        <taxon>Bacillota</taxon>
        <taxon>Bacilli</taxon>
        <taxon>Bacillales</taxon>
        <taxon>Bacillaceae</taxon>
        <taxon>Bacillus</taxon>
    </lineage>
</organism>
<proteinExistence type="inferred from homology"/>
<keyword evidence="4" id="KW-0443">Lipid metabolism</keyword>
<evidence type="ECO:0000256" key="3">
    <source>
        <dbReference type="ARBA" id="ARBA00023315"/>
    </source>
</evidence>
<dbReference type="SUPFAM" id="SSF69593">
    <property type="entry name" value="Glycerol-3-phosphate (1)-acyltransferase"/>
    <property type="match status" value="1"/>
</dbReference>
<keyword evidence="4" id="KW-1208">Phospholipid metabolism</keyword>
<dbReference type="CDD" id="cd07989">
    <property type="entry name" value="LPLAT_AGPAT-like"/>
    <property type="match status" value="1"/>
</dbReference>
<dbReference type="STRING" id="1305675.BFG57_04155"/>
<dbReference type="EMBL" id="MJEH01000055">
    <property type="protein sequence ID" value="OEH91575.1"/>
    <property type="molecule type" value="Genomic_DNA"/>
</dbReference>
<dbReference type="GO" id="GO:0003841">
    <property type="term" value="F:1-acylglycerol-3-phosphate O-acyltransferase activity"/>
    <property type="evidence" value="ECO:0007669"/>
    <property type="project" value="UniProtKB-UniRule"/>
</dbReference>
<keyword evidence="4" id="KW-0594">Phospholipid biosynthesis</keyword>
<name>A0A1E5LBW4_9BACI</name>
<evidence type="ECO:0000256" key="2">
    <source>
        <dbReference type="ARBA" id="ARBA00022679"/>
    </source>
</evidence>
<evidence type="ECO:0000313" key="7">
    <source>
        <dbReference type="Proteomes" id="UP000095209"/>
    </source>
</evidence>
<dbReference type="Pfam" id="PF01553">
    <property type="entry name" value="Acyltransferase"/>
    <property type="match status" value="1"/>
</dbReference>
<reference evidence="6 7" key="1">
    <citation type="submission" date="2016-08" db="EMBL/GenBank/DDBJ databases">
        <title>Genome of Bacillus solimangrovi GH2-4.</title>
        <authorList>
            <person name="Lim S."/>
            <person name="Kim B.-C."/>
        </authorList>
    </citation>
    <scope>NUCLEOTIDE SEQUENCE [LARGE SCALE GENOMIC DNA]</scope>
    <source>
        <strain evidence="6 7">GH2-4</strain>
    </source>
</reference>
<dbReference type="AlphaFoldDB" id="A0A1E5LBW4"/>